<protein>
    <submittedName>
        <fullName evidence="1">Uncharacterized protein</fullName>
    </submittedName>
</protein>
<dbReference type="EMBL" id="LR796388">
    <property type="protein sequence ID" value="CAB4141224.1"/>
    <property type="molecule type" value="Genomic_DNA"/>
</dbReference>
<evidence type="ECO:0000313" key="1">
    <source>
        <dbReference type="EMBL" id="CAB4141224.1"/>
    </source>
</evidence>
<sequence length="80" mass="8045">MILKPLGTETTLTSATNVSSATVVRLLNTSTAATVTIADGGTTVATFTIAQNEVVLVEKEAAHTLAGGAAIKAVKVAFTN</sequence>
<reference evidence="1" key="1">
    <citation type="submission" date="2020-04" db="EMBL/GenBank/DDBJ databases">
        <authorList>
            <person name="Chiriac C."/>
            <person name="Salcher M."/>
            <person name="Ghai R."/>
            <person name="Kavagutti S V."/>
        </authorList>
    </citation>
    <scope>NUCLEOTIDE SEQUENCE</scope>
</reference>
<accession>A0A6J5M394</accession>
<name>A0A6J5M394_9CAUD</name>
<organism evidence="1">
    <name type="scientific">uncultured Caudovirales phage</name>
    <dbReference type="NCBI Taxonomy" id="2100421"/>
    <lineage>
        <taxon>Viruses</taxon>
        <taxon>Duplodnaviria</taxon>
        <taxon>Heunggongvirae</taxon>
        <taxon>Uroviricota</taxon>
        <taxon>Caudoviricetes</taxon>
        <taxon>Peduoviridae</taxon>
        <taxon>Maltschvirus</taxon>
        <taxon>Maltschvirus maltsch</taxon>
    </lineage>
</organism>
<proteinExistence type="predicted"/>
<gene>
    <name evidence="1" type="ORF">UFOVP410_63</name>
</gene>